<organism evidence="1 2">
    <name type="scientific">Desulfomonile tiedjei (strain ATCC 49306 / DSM 6799 / DCB-1)</name>
    <dbReference type="NCBI Taxonomy" id="706587"/>
    <lineage>
        <taxon>Bacteria</taxon>
        <taxon>Pseudomonadati</taxon>
        <taxon>Thermodesulfobacteriota</taxon>
        <taxon>Desulfomonilia</taxon>
        <taxon>Desulfomonilales</taxon>
        <taxon>Desulfomonilaceae</taxon>
        <taxon>Desulfomonile</taxon>
    </lineage>
</organism>
<dbReference type="Proteomes" id="UP000006055">
    <property type="component" value="Chromosome"/>
</dbReference>
<evidence type="ECO:0000313" key="2">
    <source>
        <dbReference type="Proteomes" id="UP000006055"/>
    </source>
</evidence>
<dbReference type="EMBL" id="CP003360">
    <property type="protein sequence ID" value="AFM26550.1"/>
    <property type="molecule type" value="Genomic_DNA"/>
</dbReference>
<reference evidence="2" key="1">
    <citation type="submission" date="2012-06" db="EMBL/GenBank/DDBJ databases">
        <title>Complete sequence of chromosome of Desulfomonile tiedjei DSM 6799.</title>
        <authorList>
            <person name="Lucas S."/>
            <person name="Copeland A."/>
            <person name="Lapidus A."/>
            <person name="Glavina del Rio T."/>
            <person name="Dalin E."/>
            <person name="Tice H."/>
            <person name="Bruce D."/>
            <person name="Goodwin L."/>
            <person name="Pitluck S."/>
            <person name="Peters L."/>
            <person name="Ovchinnikova G."/>
            <person name="Zeytun A."/>
            <person name="Lu M."/>
            <person name="Kyrpides N."/>
            <person name="Mavromatis K."/>
            <person name="Ivanova N."/>
            <person name="Brettin T."/>
            <person name="Detter J.C."/>
            <person name="Han C."/>
            <person name="Larimer F."/>
            <person name="Land M."/>
            <person name="Hauser L."/>
            <person name="Markowitz V."/>
            <person name="Cheng J.-F."/>
            <person name="Hugenholtz P."/>
            <person name="Woyke T."/>
            <person name="Wu D."/>
            <person name="Spring S."/>
            <person name="Schroeder M."/>
            <person name="Brambilla E."/>
            <person name="Klenk H.-P."/>
            <person name="Eisen J.A."/>
        </authorList>
    </citation>
    <scope>NUCLEOTIDE SEQUENCE [LARGE SCALE GENOMIC DNA]</scope>
    <source>
        <strain evidence="2">ATCC 49306 / DSM 6799 / DCB-1</strain>
    </source>
</reference>
<sequence length="73" mass="8188">MSSHGCKPVGRGAHIIEAWTLKGSTIGPSELMVDPARDLAFLFCYKSFHGLHPWLPFGSPRWGSDDTSQPYWR</sequence>
<dbReference type="STRING" id="706587.Desti_3908"/>
<dbReference type="KEGG" id="dti:Desti_3908"/>
<dbReference type="HOGENOM" id="CLU_2698683_0_0_7"/>
<dbReference type="AlphaFoldDB" id="I4CAF9"/>
<gene>
    <name evidence="1" type="ordered locus">Desti_3908</name>
</gene>
<proteinExistence type="predicted"/>
<keyword evidence="2" id="KW-1185">Reference proteome</keyword>
<evidence type="ECO:0000313" key="1">
    <source>
        <dbReference type="EMBL" id="AFM26550.1"/>
    </source>
</evidence>
<accession>I4CAF9</accession>
<protein>
    <submittedName>
        <fullName evidence="1">Uncharacterized protein</fullName>
    </submittedName>
</protein>
<name>I4CAF9_DESTA</name>